<feature type="domain" description="Integrase zinc-binding" evidence="3">
    <location>
        <begin position="425"/>
        <end position="477"/>
    </location>
</feature>
<keyword evidence="5" id="KW-1185">Reference proteome</keyword>
<dbReference type="EMBL" id="BFEA01000133">
    <property type="protein sequence ID" value="GBG70568.1"/>
    <property type="molecule type" value="Genomic_DNA"/>
</dbReference>
<feature type="compositionally biased region" description="Basic and acidic residues" evidence="1">
    <location>
        <begin position="713"/>
        <end position="738"/>
    </location>
</feature>
<dbReference type="STRING" id="69332.A0A388KKP2"/>
<dbReference type="Gramene" id="GBG70568">
    <property type="protein sequence ID" value="GBG70568"/>
    <property type="gene ID" value="CBR_g6694"/>
</dbReference>
<dbReference type="PANTHER" id="PTHR37984">
    <property type="entry name" value="PROTEIN CBG26694"/>
    <property type="match status" value="1"/>
</dbReference>
<dbReference type="AlphaFoldDB" id="A0A388KKP2"/>
<protein>
    <submittedName>
        <fullName evidence="4">Uncharacterized protein</fullName>
    </submittedName>
</protein>
<dbReference type="CDD" id="cd01647">
    <property type="entry name" value="RT_LTR"/>
    <property type="match status" value="1"/>
</dbReference>
<dbReference type="Proteomes" id="UP000265515">
    <property type="component" value="Unassembled WGS sequence"/>
</dbReference>
<dbReference type="Gene3D" id="3.10.10.10">
    <property type="entry name" value="HIV Type 1 Reverse Transcriptase, subunit A, domain 1"/>
    <property type="match status" value="1"/>
</dbReference>
<dbReference type="InterPro" id="IPR043502">
    <property type="entry name" value="DNA/RNA_pol_sf"/>
</dbReference>
<evidence type="ECO:0000259" key="2">
    <source>
        <dbReference type="Pfam" id="PF00078"/>
    </source>
</evidence>
<evidence type="ECO:0000259" key="3">
    <source>
        <dbReference type="Pfam" id="PF17921"/>
    </source>
</evidence>
<feature type="compositionally biased region" description="Basic and acidic residues" evidence="1">
    <location>
        <begin position="935"/>
        <end position="948"/>
    </location>
</feature>
<dbReference type="InterPro" id="IPR043128">
    <property type="entry name" value="Rev_trsase/Diguanyl_cyclase"/>
</dbReference>
<feature type="region of interest" description="Disordered" evidence="1">
    <location>
        <begin position="882"/>
        <end position="968"/>
    </location>
</feature>
<feature type="compositionally biased region" description="Basic and acidic residues" evidence="1">
    <location>
        <begin position="614"/>
        <end position="632"/>
    </location>
</feature>
<dbReference type="Pfam" id="PF00078">
    <property type="entry name" value="RVT_1"/>
    <property type="match status" value="1"/>
</dbReference>
<sequence>MGGLNQGSKRRYKMADKKSHPVPVLVSQEDGVYYDQERELVQRMREDIQNEPCRIDDETEKELIIGEPGFLTRQEEDLVKKLIHERHGAYAFNDNQRGRLDVDKIEMIRIHIVPHESWNVRGAKYHNPEDRRRVVEYLDGKIRTDVAGYFRGPYASPWFCFVKPNGVLRWVQDLQRLNAVTVRDAGGLPNADQLSEACAGRSIVFLIDLYSGCNQFPVYLADRPITAMHTPRGLVHMNITPQGWTNAVTMVQRSMIRVMQPISPQITEPYIDDLAVKGPIEKDESEVVPGVRRIMDEPLTIEAGVQQADEQVAMMGRMYYLRNTLLQVQREIVKTDEIVIEDNYEFDEEKEGEFEQEEISEEFKEEEYEGFYLEMGLLLSGDKKEREVSEKTLRMRDHYVVRGGHLFIRNKRGPPRRVVCGRNRQIDVVAALHDGIVGGHRSFAATYKKAMELYYWEGMFEMTRKYCESCVPCQIRSPIRYKEPLHPRYIKEVGAVVHLDLLAMPLGLGGYNYIFDARDNLTGFVDGRAIRNKTRTTLTDCIKEYYLRYPFVLEFTMNRGSKFTCGEVKELLKELGSQDLENNLTLEELLDLRARQISATEERVQKATMNVADSRGKDKERQDQTRKERLQEKGLWIGRAVAEPQGKEAENEEEDNVSLKRLKNKTRVSPKSSSKGSERDEGDEQEEEETAEERKRRMGASMVPRRKKLGKKRAIESGREEVQERRSEKGGGMKEAGEGKTIQEGGKAPKVKRTEEKRPNGDRGREETSEIRKKEDERDAQVEKLMRDMKEMKEEMKGLKKGKEELQKEVSQLRAALTMSDGKLENEAVTIGRMEIRMDDLGPEVSVLGLDLDNEISERKKLGQEWEKIWDEISVGMEGLRLNHQEKEKEATEMVERKKCEEKGIQTEEKRDEPPAPEKEVSENVAMALPGQGKRQRESQLDSPKEAEDQAEASIQPDIKKIKPSMVG</sequence>
<feature type="region of interest" description="Disordered" evidence="1">
    <location>
        <begin position="603"/>
        <end position="781"/>
    </location>
</feature>
<feature type="compositionally biased region" description="Basic and acidic residues" evidence="1">
    <location>
        <begin position="752"/>
        <end position="781"/>
    </location>
</feature>
<evidence type="ECO:0000313" key="5">
    <source>
        <dbReference type="Proteomes" id="UP000265515"/>
    </source>
</evidence>
<evidence type="ECO:0000256" key="1">
    <source>
        <dbReference type="SAM" id="MobiDB-lite"/>
    </source>
</evidence>
<proteinExistence type="predicted"/>
<dbReference type="InterPro" id="IPR036397">
    <property type="entry name" value="RNaseH_sf"/>
</dbReference>
<reference evidence="4 5" key="1">
    <citation type="journal article" date="2018" name="Cell">
        <title>The Chara Genome: Secondary Complexity and Implications for Plant Terrestrialization.</title>
        <authorList>
            <person name="Nishiyama T."/>
            <person name="Sakayama H."/>
            <person name="Vries J.D."/>
            <person name="Buschmann H."/>
            <person name="Saint-Marcoux D."/>
            <person name="Ullrich K.K."/>
            <person name="Haas F.B."/>
            <person name="Vanderstraeten L."/>
            <person name="Becker D."/>
            <person name="Lang D."/>
            <person name="Vosolsobe S."/>
            <person name="Rombauts S."/>
            <person name="Wilhelmsson P.K.I."/>
            <person name="Janitza P."/>
            <person name="Kern R."/>
            <person name="Heyl A."/>
            <person name="Rumpler F."/>
            <person name="Villalobos L.I.A.C."/>
            <person name="Clay J.M."/>
            <person name="Skokan R."/>
            <person name="Toyoda A."/>
            <person name="Suzuki Y."/>
            <person name="Kagoshima H."/>
            <person name="Schijlen E."/>
            <person name="Tajeshwar N."/>
            <person name="Catarino B."/>
            <person name="Hetherington A.J."/>
            <person name="Saltykova A."/>
            <person name="Bonnot C."/>
            <person name="Breuninger H."/>
            <person name="Symeonidi A."/>
            <person name="Radhakrishnan G.V."/>
            <person name="Van Nieuwerburgh F."/>
            <person name="Deforce D."/>
            <person name="Chang C."/>
            <person name="Karol K.G."/>
            <person name="Hedrich R."/>
            <person name="Ulvskov P."/>
            <person name="Glockner G."/>
            <person name="Delwiche C.F."/>
            <person name="Petrasek J."/>
            <person name="Van de Peer Y."/>
            <person name="Friml J."/>
            <person name="Beilby M."/>
            <person name="Dolan L."/>
            <person name="Kohara Y."/>
            <person name="Sugano S."/>
            <person name="Fujiyama A."/>
            <person name="Delaux P.-M."/>
            <person name="Quint M."/>
            <person name="TheiBen G."/>
            <person name="Hagemann M."/>
            <person name="Harholt J."/>
            <person name="Dunand C."/>
            <person name="Zachgo S."/>
            <person name="Langdale J."/>
            <person name="Maumus F."/>
            <person name="Straeten D.V.D."/>
            <person name="Gould S.B."/>
            <person name="Rensing S.A."/>
        </authorList>
    </citation>
    <scope>NUCLEOTIDE SEQUENCE [LARGE SCALE GENOMIC DNA]</scope>
    <source>
        <strain evidence="4 5">S276</strain>
    </source>
</reference>
<dbReference type="SUPFAM" id="SSF53098">
    <property type="entry name" value="Ribonuclease H-like"/>
    <property type="match status" value="1"/>
</dbReference>
<evidence type="ECO:0000313" key="4">
    <source>
        <dbReference type="EMBL" id="GBG70568.1"/>
    </source>
</evidence>
<feature type="region of interest" description="Disordered" evidence="1">
    <location>
        <begin position="1"/>
        <end position="20"/>
    </location>
</feature>
<dbReference type="GO" id="GO:0003676">
    <property type="term" value="F:nucleic acid binding"/>
    <property type="evidence" value="ECO:0007669"/>
    <property type="project" value="InterPro"/>
</dbReference>
<organism evidence="4 5">
    <name type="scientific">Chara braunii</name>
    <name type="common">Braun's stonewort</name>
    <dbReference type="NCBI Taxonomy" id="69332"/>
    <lineage>
        <taxon>Eukaryota</taxon>
        <taxon>Viridiplantae</taxon>
        <taxon>Streptophyta</taxon>
        <taxon>Charophyceae</taxon>
        <taxon>Charales</taxon>
        <taxon>Characeae</taxon>
        <taxon>Chara</taxon>
    </lineage>
</organism>
<dbReference type="InterPro" id="IPR041588">
    <property type="entry name" value="Integrase_H2C2"/>
</dbReference>
<dbReference type="SUPFAM" id="SSF56672">
    <property type="entry name" value="DNA/RNA polymerases"/>
    <property type="match status" value="1"/>
</dbReference>
<dbReference type="Pfam" id="PF17921">
    <property type="entry name" value="Integrase_H2C2"/>
    <property type="match status" value="1"/>
</dbReference>
<dbReference type="Gene3D" id="3.30.70.270">
    <property type="match status" value="1"/>
</dbReference>
<dbReference type="Gene3D" id="1.10.340.70">
    <property type="match status" value="1"/>
</dbReference>
<name>A0A388KKP2_CHABU</name>
<dbReference type="InterPro" id="IPR012337">
    <property type="entry name" value="RNaseH-like_sf"/>
</dbReference>
<gene>
    <name evidence="4" type="ORF">CBR_g6694</name>
</gene>
<dbReference type="Gene3D" id="3.30.420.10">
    <property type="entry name" value="Ribonuclease H-like superfamily/Ribonuclease H"/>
    <property type="match status" value="1"/>
</dbReference>
<accession>A0A388KKP2</accession>
<feature type="domain" description="Reverse transcriptase" evidence="2">
    <location>
        <begin position="164"/>
        <end position="291"/>
    </location>
</feature>
<comment type="caution">
    <text evidence="4">The sequence shown here is derived from an EMBL/GenBank/DDBJ whole genome shotgun (WGS) entry which is preliminary data.</text>
</comment>
<feature type="compositionally biased region" description="Basic and acidic residues" evidence="1">
    <location>
        <begin position="882"/>
        <end position="922"/>
    </location>
</feature>
<feature type="compositionally biased region" description="Acidic residues" evidence="1">
    <location>
        <begin position="680"/>
        <end position="691"/>
    </location>
</feature>
<dbReference type="InterPro" id="IPR000477">
    <property type="entry name" value="RT_dom"/>
</dbReference>
<dbReference type="InterPro" id="IPR050951">
    <property type="entry name" value="Retrovirus_Pol_polyprotein"/>
</dbReference>
<dbReference type="PANTHER" id="PTHR37984:SF5">
    <property type="entry name" value="PROTEIN NYNRIN-LIKE"/>
    <property type="match status" value="1"/>
</dbReference>